<comment type="pathway">
    <text evidence="2 10">Protein modification; protein glycosylation.</text>
</comment>
<evidence type="ECO:0000256" key="10">
    <source>
        <dbReference type="RuleBase" id="RU364047"/>
    </source>
</evidence>
<reference evidence="11 12" key="1">
    <citation type="journal article" date="2013" name="Proc. Natl. Acad. Sci. U.S.A.">
        <title>The king cobra genome reveals dynamic gene evolution and adaptation in the snake venom system.</title>
        <authorList>
            <person name="Vonk F.J."/>
            <person name="Casewell N.R."/>
            <person name="Henkel C.V."/>
            <person name="Heimberg A.M."/>
            <person name="Jansen H.J."/>
            <person name="McCleary R.J."/>
            <person name="Kerkkamp H.M."/>
            <person name="Vos R.A."/>
            <person name="Guerreiro I."/>
            <person name="Calvete J.J."/>
            <person name="Wuster W."/>
            <person name="Woods A.E."/>
            <person name="Logan J.M."/>
            <person name="Harrison R.A."/>
            <person name="Castoe T.A."/>
            <person name="de Koning A.P."/>
            <person name="Pollock D.D."/>
            <person name="Yandell M."/>
            <person name="Calderon D."/>
            <person name="Renjifo C."/>
            <person name="Currier R.B."/>
            <person name="Salgado D."/>
            <person name="Pla D."/>
            <person name="Sanz L."/>
            <person name="Hyder A.S."/>
            <person name="Ribeiro J.M."/>
            <person name="Arntzen J.W."/>
            <person name="van den Thillart G.E."/>
            <person name="Boetzer M."/>
            <person name="Pirovano W."/>
            <person name="Dirks R.P."/>
            <person name="Spaink H.P."/>
            <person name="Duboule D."/>
            <person name="McGlinn E."/>
            <person name="Kini R.M."/>
            <person name="Richardson M.K."/>
        </authorList>
    </citation>
    <scope>NUCLEOTIDE SEQUENCE</scope>
    <source>
        <tissue evidence="11">Blood</tissue>
    </source>
</reference>
<evidence type="ECO:0000256" key="3">
    <source>
        <dbReference type="ARBA" id="ARBA00022676"/>
    </source>
</evidence>
<keyword evidence="3 10" id="KW-0328">Glycosyltransferase</keyword>
<feature type="transmembrane region" description="Helical" evidence="10">
    <location>
        <begin position="24"/>
        <end position="40"/>
    </location>
</feature>
<evidence type="ECO:0000256" key="5">
    <source>
        <dbReference type="ARBA" id="ARBA00022692"/>
    </source>
</evidence>
<dbReference type="OrthoDB" id="20028at2759"/>
<gene>
    <name evidence="11" type="primary">ALG3</name>
    <name evidence="11" type="ORF">L345_15615</name>
</gene>
<accession>V8N8R7</accession>
<comment type="catalytic activity">
    <reaction evidence="9 10">
        <text>an alpha-D-Man-(1-&gt;2)-alpha-D-Man-(1-&gt;2)-alpha-D-Man-(1-&gt;3)-[alpha-D-Man-(1-&gt;6)]-beta-D-Man-(1-&gt;4)-beta-D-GlcNAc-(1-&gt;4)-alpha-D-GlcNAc-diphospho-di-trans,poly-cis-dolichol + a di-trans,poly-cis-dolichyl beta-D-mannosyl phosphate = an alpha-D-Man-(1-&gt;2)-alpha-D-Man-(1-&gt;2)-alpha-D-Man-(1-&gt;3)-[alpha-D-Man-(1-&gt;3)-alpha-D-Man-(1-&gt;6)]-beta-D-Man-(1-&gt;4)-beta-D-GlcNAc-(1-&gt;4)-alpha-D-GlcNAc-diphospho-di-trans,poly-cis-dolichol + a di-trans,poly-cis-dolichyl phosphate + H(+)</text>
        <dbReference type="Rhea" id="RHEA:29527"/>
        <dbReference type="Rhea" id="RHEA-COMP:19498"/>
        <dbReference type="Rhea" id="RHEA-COMP:19501"/>
        <dbReference type="Rhea" id="RHEA-COMP:19516"/>
        <dbReference type="Rhea" id="RHEA-COMP:19517"/>
        <dbReference type="ChEBI" id="CHEBI:15378"/>
        <dbReference type="ChEBI" id="CHEBI:57683"/>
        <dbReference type="ChEBI" id="CHEBI:58211"/>
        <dbReference type="ChEBI" id="CHEBI:132515"/>
        <dbReference type="ChEBI" id="CHEBI:132516"/>
        <dbReference type="EC" id="2.4.1.258"/>
    </reaction>
    <physiologicalReaction direction="left-to-right" evidence="9 10">
        <dbReference type="Rhea" id="RHEA:29528"/>
    </physiologicalReaction>
</comment>
<evidence type="ECO:0000313" key="12">
    <source>
        <dbReference type="Proteomes" id="UP000018936"/>
    </source>
</evidence>
<proteinExistence type="predicted"/>
<evidence type="ECO:0000256" key="7">
    <source>
        <dbReference type="ARBA" id="ARBA00022989"/>
    </source>
</evidence>
<dbReference type="Pfam" id="PF05208">
    <property type="entry name" value="ALG3"/>
    <property type="match status" value="1"/>
</dbReference>
<comment type="caution">
    <text evidence="10">Lacks conserved residue(s) required for the propagation of feature annotation.</text>
</comment>
<dbReference type="PANTHER" id="PTHR12646:SF0">
    <property type="entry name" value="DOL-P-MAN:MAN(5)GLCNAC(2)-PP-DOL ALPHA-1,3-MANNOSYLTRANSFERASE"/>
    <property type="match status" value="1"/>
</dbReference>
<evidence type="ECO:0000256" key="1">
    <source>
        <dbReference type="ARBA" id="ARBA00004477"/>
    </source>
</evidence>
<name>V8N8R7_OPHHA</name>
<keyword evidence="5 10" id="KW-0812">Transmembrane</keyword>
<keyword evidence="7 10" id="KW-1133">Transmembrane helix</keyword>
<dbReference type="UniPathway" id="UPA00378"/>
<evidence type="ECO:0000313" key="11">
    <source>
        <dbReference type="EMBL" id="ETE58664.1"/>
    </source>
</evidence>
<keyword evidence="12" id="KW-1185">Reference proteome</keyword>
<protein>
    <recommendedName>
        <fullName evidence="10">Dol-P-Man:Man(5)GlcNAc(2)-PP-Dol alpha-1,3-mannosyltransferase</fullName>
        <ecNumber evidence="10">2.4.1.258</ecNumber>
    </recommendedName>
    <alternativeName>
        <fullName evidence="10">Dol-P-Man-dependent alpha(1-3)-mannosyltransferase</fullName>
    </alternativeName>
</protein>
<dbReference type="AlphaFoldDB" id="V8N8R7"/>
<evidence type="ECO:0000256" key="4">
    <source>
        <dbReference type="ARBA" id="ARBA00022679"/>
    </source>
</evidence>
<dbReference type="PANTHER" id="PTHR12646">
    <property type="entry name" value="NOT56 - RELATED"/>
    <property type="match status" value="1"/>
</dbReference>
<keyword evidence="4 10" id="KW-0808">Transferase</keyword>
<evidence type="ECO:0000256" key="6">
    <source>
        <dbReference type="ARBA" id="ARBA00022824"/>
    </source>
</evidence>
<dbReference type="Proteomes" id="UP000018936">
    <property type="component" value="Unassembled WGS sequence"/>
</dbReference>
<keyword evidence="8 10" id="KW-0472">Membrane</keyword>
<keyword evidence="6 10" id="KW-0256">Endoplasmic reticulum</keyword>
<evidence type="ECO:0000256" key="8">
    <source>
        <dbReference type="ARBA" id="ARBA00023136"/>
    </source>
</evidence>
<evidence type="ECO:0000256" key="2">
    <source>
        <dbReference type="ARBA" id="ARBA00004922"/>
    </source>
</evidence>
<organism evidence="11 12">
    <name type="scientific">Ophiophagus hannah</name>
    <name type="common">King cobra</name>
    <name type="synonym">Naja hannah</name>
    <dbReference type="NCBI Taxonomy" id="8665"/>
    <lineage>
        <taxon>Eukaryota</taxon>
        <taxon>Metazoa</taxon>
        <taxon>Chordata</taxon>
        <taxon>Craniata</taxon>
        <taxon>Vertebrata</taxon>
        <taxon>Euteleostomi</taxon>
        <taxon>Lepidosauria</taxon>
        <taxon>Squamata</taxon>
        <taxon>Bifurcata</taxon>
        <taxon>Unidentata</taxon>
        <taxon>Episquamata</taxon>
        <taxon>Toxicofera</taxon>
        <taxon>Serpentes</taxon>
        <taxon>Colubroidea</taxon>
        <taxon>Elapidae</taxon>
        <taxon>Elapinae</taxon>
        <taxon>Ophiophagus</taxon>
    </lineage>
</organism>
<dbReference type="InterPro" id="IPR007873">
    <property type="entry name" value="Glycosyltransferase_ALG3"/>
</dbReference>
<comment type="caution">
    <text evidence="11">The sequence shown here is derived from an EMBL/GenBank/DDBJ whole genome shotgun (WGS) entry which is preliminary data.</text>
</comment>
<comment type="subcellular location">
    <subcellularLocation>
        <location evidence="1 10">Endoplasmic reticulum membrane</location>
        <topology evidence="1 10">Multi-pass membrane protein</topology>
    </subcellularLocation>
</comment>
<sequence length="105" mass="11841">MDEVEGVVNGTLDYTQLKGDTGPLVYPAGFVYIFMGLYYATDRGTNIRLAQYFFATLYLATLLLVFRIYSRTNKVRSHNALKEDLFSCCISIPSPGRTLWPKSKG</sequence>
<evidence type="ECO:0000256" key="9">
    <source>
        <dbReference type="ARBA" id="ARBA00049506"/>
    </source>
</evidence>
<feature type="non-terminal residue" evidence="11">
    <location>
        <position position="1"/>
    </location>
</feature>
<dbReference type="GO" id="GO:0052925">
    <property type="term" value="F:dol-P-Man:Man(5)GlcNAc(2)-PP-Dol alpha-1,3-mannosyltransferase activity"/>
    <property type="evidence" value="ECO:0007669"/>
    <property type="project" value="UniProtKB-EC"/>
</dbReference>
<dbReference type="GO" id="GO:0005789">
    <property type="term" value="C:endoplasmic reticulum membrane"/>
    <property type="evidence" value="ECO:0007669"/>
    <property type="project" value="UniProtKB-SubCell"/>
</dbReference>
<dbReference type="EC" id="2.4.1.258" evidence="10"/>
<comment type="function">
    <text evidence="10">Dol-P-Man:Man(5)GlcNAc(2)-PP-Dol alpha-1,3-mannosyltransferase that operates in the biosynthetic pathway of dolichol-linked oligosaccharides, the glycan precursors employed in protein asparagine (N)-glycosylation. The assembly of dolichol-linked oligosaccharides begins on the cytosolic side of the endoplasmic reticulum membrane and finishes in its lumen. The sequential addition of sugars to dolichol pyrophosphate produces dolichol-linked oligosaccharides containing fourteen sugars, including two GlcNAcs, nine mannoses and three glucoses. Once assembled, the oligosaccharide is transferred from the lipid to nascent proteins by oligosaccharyltransferases. In the lumen of the endoplasmic reticulum, adds the first dolichyl beta-D-mannosyl phosphate derived mannose in an alpha-1,3 linkage to Man(5)GlcNAc(2)-PP-dolichol to produce Man(6)GlcNAc(2)-PP-dolichol.</text>
</comment>
<dbReference type="EMBL" id="AZIM01006446">
    <property type="protein sequence ID" value="ETE58664.1"/>
    <property type="molecule type" value="Genomic_DNA"/>
</dbReference>
<feature type="transmembrane region" description="Helical" evidence="10">
    <location>
        <begin position="52"/>
        <end position="69"/>
    </location>
</feature>